<feature type="transmembrane region" description="Helical" evidence="6">
    <location>
        <begin position="178"/>
        <end position="198"/>
    </location>
</feature>
<dbReference type="GO" id="GO:0007031">
    <property type="term" value="P:peroxisome organization"/>
    <property type="evidence" value="ECO:0007669"/>
    <property type="project" value="UniProtKB-ARBA"/>
</dbReference>
<evidence type="ECO:0000313" key="9">
    <source>
        <dbReference type="Proteomes" id="UP000244722"/>
    </source>
</evidence>
<sequence>MDDSLTVDYDRYYDRSSSLDDSEQQQEQQQSQRPSSSHASSLPSPLLGLGKNLGFHKPLHSHRRSRSHGSEDDMAAEASGSGGTSPGWQERILSKALQQMLPSDYSLEDYQEPRDKRKEKDRPQFSLALMSGNFRKFNARIGVVFVFQHRLFRLLQWQKPTHTMSALAVYSFVCLDPYLLAVLPVAVVLLFIMVPSFITRHPPPPSMPMEKYTAHGPAIAPPPEVKAVSEMSKDFFRNLRDLQNTMDDFSVAHDKIISLVGPPTNFSDEVVSSAVFIALFILSILLFITAAHLPWRMIFLVTGWIIFSMGHPTLQEILIDAHNTHLLPREVSASTTAGSFIHKDIILDAAPECREVEIFELQKLTSGGEYESWIFSPTPYEPMSAQRIAHERPKGTRFFGDVRCPPGWEWKDKKWTLDLGSTVWVRERYIGGVEIEEEGERWVYDRVEGEQGVRGEWRRRRWVRQVSRKYQMRVGEN</sequence>
<comment type="caution">
    <text evidence="8">The sequence shown here is derived from an EMBL/GenBank/DDBJ whole genome shotgun (WGS) entry which is preliminary data.</text>
</comment>
<keyword evidence="4 6" id="KW-0472">Membrane</keyword>
<feature type="domain" description="TECPR1-like DysF" evidence="7">
    <location>
        <begin position="125"/>
        <end position="464"/>
    </location>
</feature>
<keyword evidence="3 6" id="KW-1133">Transmembrane helix</keyword>
<evidence type="ECO:0000313" key="8">
    <source>
        <dbReference type="EMBL" id="PUU81388.1"/>
    </source>
</evidence>
<dbReference type="PANTHER" id="PTHR28304">
    <property type="entry name" value="PEROXISOMAL MEMBRANE PROTEIN PEX29"/>
    <property type="match status" value="1"/>
</dbReference>
<evidence type="ECO:0000256" key="2">
    <source>
        <dbReference type="ARBA" id="ARBA00022692"/>
    </source>
</evidence>
<dbReference type="PANTHER" id="PTHR28304:SF2">
    <property type="entry name" value="PEROXISOMAL MEMBRANE PROTEIN PEX29"/>
    <property type="match status" value="1"/>
</dbReference>
<feature type="compositionally biased region" description="Low complexity" evidence="5">
    <location>
        <begin position="25"/>
        <end position="44"/>
    </location>
</feature>
<name>A0A2T7A0Y0_TUBBO</name>
<dbReference type="OrthoDB" id="74314at2759"/>
<organism evidence="8 9">
    <name type="scientific">Tuber borchii</name>
    <name type="common">White truffle</name>
    <dbReference type="NCBI Taxonomy" id="42251"/>
    <lineage>
        <taxon>Eukaryota</taxon>
        <taxon>Fungi</taxon>
        <taxon>Dikarya</taxon>
        <taxon>Ascomycota</taxon>
        <taxon>Pezizomycotina</taxon>
        <taxon>Pezizomycetes</taxon>
        <taxon>Pezizales</taxon>
        <taxon>Tuberaceae</taxon>
        <taxon>Tuber</taxon>
    </lineage>
</organism>
<proteinExistence type="predicted"/>
<evidence type="ECO:0000256" key="5">
    <source>
        <dbReference type="SAM" id="MobiDB-lite"/>
    </source>
</evidence>
<keyword evidence="9" id="KW-1185">Reference proteome</keyword>
<dbReference type="GO" id="GO:0005778">
    <property type="term" value="C:peroxisomal membrane"/>
    <property type="evidence" value="ECO:0007669"/>
    <property type="project" value="TreeGrafter"/>
</dbReference>
<dbReference type="InterPro" id="IPR010482">
    <property type="entry name" value="TECPR1-like_DysF"/>
</dbReference>
<evidence type="ECO:0000256" key="3">
    <source>
        <dbReference type="ARBA" id="ARBA00022989"/>
    </source>
</evidence>
<comment type="subcellular location">
    <subcellularLocation>
        <location evidence="1">Membrane</location>
        <topology evidence="1">Multi-pass membrane protein</topology>
    </subcellularLocation>
</comment>
<protein>
    <submittedName>
        <fullName evidence="8">Integral peroxisomal membrane peroxin-domain-containing protein</fullName>
    </submittedName>
</protein>
<dbReference type="Proteomes" id="UP000244722">
    <property type="component" value="Unassembled WGS sequence"/>
</dbReference>
<keyword evidence="2 6" id="KW-0812">Transmembrane</keyword>
<evidence type="ECO:0000256" key="4">
    <source>
        <dbReference type="ARBA" id="ARBA00023136"/>
    </source>
</evidence>
<feature type="region of interest" description="Disordered" evidence="5">
    <location>
        <begin position="1"/>
        <end position="88"/>
    </location>
</feature>
<gene>
    <name evidence="8" type="ORF">B9Z19DRAFT_971993</name>
</gene>
<dbReference type="EMBL" id="NESQ01000046">
    <property type="protein sequence ID" value="PUU81388.1"/>
    <property type="molecule type" value="Genomic_DNA"/>
</dbReference>
<evidence type="ECO:0000256" key="6">
    <source>
        <dbReference type="SAM" id="Phobius"/>
    </source>
</evidence>
<dbReference type="STRING" id="42251.A0A2T7A0Y0"/>
<reference evidence="8 9" key="1">
    <citation type="submission" date="2017-04" db="EMBL/GenBank/DDBJ databases">
        <title>Draft genome sequence of Tuber borchii Vittad., a whitish edible truffle.</title>
        <authorList>
            <consortium name="DOE Joint Genome Institute"/>
            <person name="Murat C."/>
            <person name="Kuo A."/>
            <person name="Barry K.W."/>
            <person name="Clum A."/>
            <person name="Dockter R.B."/>
            <person name="Fauchery L."/>
            <person name="Iotti M."/>
            <person name="Kohler A."/>
            <person name="Labutti K."/>
            <person name="Lindquist E.A."/>
            <person name="Lipzen A."/>
            <person name="Ohm R.A."/>
            <person name="Wang M."/>
            <person name="Grigoriev I.V."/>
            <person name="Zambonelli A."/>
            <person name="Martin F.M."/>
        </authorList>
    </citation>
    <scope>NUCLEOTIDE SEQUENCE [LARGE SCALE GENOMIC DNA]</scope>
    <source>
        <strain evidence="8 9">Tbo3840</strain>
    </source>
</reference>
<feature type="transmembrane region" description="Helical" evidence="6">
    <location>
        <begin position="270"/>
        <end position="290"/>
    </location>
</feature>
<dbReference type="InterPro" id="IPR052816">
    <property type="entry name" value="Peroxisomal_Membrane_PEX28-32"/>
</dbReference>
<feature type="compositionally biased region" description="Basic residues" evidence="5">
    <location>
        <begin position="57"/>
        <end position="67"/>
    </location>
</feature>
<dbReference type="AlphaFoldDB" id="A0A2T7A0Y0"/>
<accession>A0A2T7A0Y0</accession>
<feature type="compositionally biased region" description="Basic and acidic residues" evidence="5">
    <location>
        <begin position="8"/>
        <end position="18"/>
    </location>
</feature>
<evidence type="ECO:0000259" key="7">
    <source>
        <dbReference type="Pfam" id="PF06398"/>
    </source>
</evidence>
<evidence type="ECO:0000256" key="1">
    <source>
        <dbReference type="ARBA" id="ARBA00004141"/>
    </source>
</evidence>
<dbReference type="Pfam" id="PF06398">
    <property type="entry name" value="Pex24p"/>
    <property type="match status" value="1"/>
</dbReference>